<keyword evidence="3" id="KW-1185">Reference proteome</keyword>
<protein>
    <submittedName>
        <fullName evidence="2">Uncharacterized protein</fullName>
    </submittedName>
</protein>
<sequence length="67" mass="7837">MKKIHFDNMNIWIWIAIPILSVVLILIGSFELIDFDNPKIIRRIGAVGFGLYGVHSSKLFWYKNFVQ</sequence>
<keyword evidence="1" id="KW-0472">Membrane</keyword>
<name>A0A327SE72_9FLAO</name>
<feature type="transmembrane region" description="Helical" evidence="1">
    <location>
        <begin position="12"/>
        <end position="33"/>
    </location>
</feature>
<keyword evidence="1" id="KW-0812">Transmembrane</keyword>
<proteinExistence type="predicted"/>
<organism evidence="2 3">
    <name type="scientific">Gelidibacter algens</name>
    <dbReference type="NCBI Taxonomy" id="49280"/>
    <lineage>
        <taxon>Bacteria</taxon>
        <taxon>Pseudomonadati</taxon>
        <taxon>Bacteroidota</taxon>
        <taxon>Flavobacteriia</taxon>
        <taxon>Flavobacteriales</taxon>
        <taxon>Flavobacteriaceae</taxon>
        <taxon>Gelidibacter</taxon>
    </lineage>
</organism>
<comment type="caution">
    <text evidence="2">The sequence shown here is derived from an EMBL/GenBank/DDBJ whole genome shotgun (WGS) entry which is preliminary data.</text>
</comment>
<keyword evidence="1" id="KW-1133">Transmembrane helix</keyword>
<evidence type="ECO:0000313" key="3">
    <source>
        <dbReference type="Proteomes" id="UP000248987"/>
    </source>
</evidence>
<dbReference type="EMBL" id="QLLQ01000002">
    <property type="protein sequence ID" value="RAJ26692.1"/>
    <property type="molecule type" value="Genomic_DNA"/>
</dbReference>
<dbReference type="AlphaFoldDB" id="A0A327SE72"/>
<evidence type="ECO:0000256" key="1">
    <source>
        <dbReference type="SAM" id="Phobius"/>
    </source>
</evidence>
<accession>A0A327SE72</accession>
<reference evidence="2 3" key="1">
    <citation type="submission" date="2018-06" db="EMBL/GenBank/DDBJ databases">
        <title>Genomic Encyclopedia of Archaeal and Bacterial Type Strains, Phase II (KMG-II): from individual species to whole genera.</title>
        <authorList>
            <person name="Goeker M."/>
        </authorList>
    </citation>
    <scope>NUCLEOTIDE SEQUENCE [LARGE SCALE GENOMIC DNA]</scope>
    <source>
        <strain evidence="2 3">DSM 12408</strain>
    </source>
</reference>
<evidence type="ECO:0000313" key="2">
    <source>
        <dbReference type="EMBL" id="RAJ26692.1"/>
    </source>
</evidence>
<gene>
    <name evidence="2" type="ORF">LX77_00947</name>
</gene>
<dbReference type="Proteomes" id="UP000248987">
    <property type="component" value="Unassembled WGS sequence"/>
</dbReference>